<evidence type="ECO:0000313" key="6">
    <source>
        <dbReference type="Proteomes" id="UP001055153"/>
    </source>
</evidence>
<name>A0ABQ4S782_9HYPH</name>
<dbReference type="RefSeq" id="WP_238233923.1">
    <property type="nucleotide sequence ID" value="NZ_BPQQ01000010.1"/>
</dbReference>
<dbReference type="NCBIfam" id="TIGR02324">
    <property type="entry name" value="CP_lyasePhnL"/>
    <property type="match status" value="1"/>
</dbReference>
<dbReference type="SMART" id="SM00382">
    <property type="entry name" value="AAA"/>
    <property type="match status" value="1"/>
</dbReference>
<dbReference type="Pfam" id="PF00005">
    <property type="entry name" value="ABC_tran"/>
    <property type="match status" value="1"/>
</dbReference>
<comment type="caution">
    <text evidence="5">The sequence shown here is derived from an EMBL/GenBank/DDBJ whole genome shotgun (WGS) entry which is preliminary data.</text>
</comment>
<dbReference type="PANTHER" id="PTHR24220:SF685">
    <property type="entry name" value="ABC TRANSPORTER RELATED"/>
    <property type="match status" value="1"/>
</dbReference>
<dbReference type="PANTHER" id="PTHR24220">
    <property type="entry name" value="IMPORT ATP-BINDING PROTEIN"/>
    <property type="match status" value="1"/>
</dbReference>
<dbReference type="InterPro" id="IPR003439">
    <property type="entry name" value="ABC_transporter-like_ATP-bd"/>
</dbReference>
<dbReference type="PROSITE" id="PS00211">
    <property type="entry name" value="ABC_TRANSPORTER_1"/>
    <property type="match status" value="1"/>
</dbReference>
<dbReference type="EMBL" id="BPQQ01000010">
    <property type="protein sequence ID" value="GJD99035.1"/>
    <property type="molecule type" value="Genomic_DNA"/>
</dbReference>
<accession>A0ABQ4S782</accession>
<dbReference type="InterPro" id="IPR012701">
    <property type="entry name" value="CP_lyase_PhnL"/>
</dbReference>
<evidence type="ECO:0000313" key="5">
    <source>
        <dbReference type="EMBL" id="GJD99035.1"/>
    </source>
</evidence>
<proteinExistence type="inferred from homology"/>
<evidence type="ECO:0000256" key="3">
    <source>
        <dbReference type="ARBA" id="ARBA00022840"/>
    </source>
</evidence>
<dbReference type="InterPro" id="IPR017871">
    <property type="entry name" value="ABC_transporter-like_CS"/>
</dbReference>
<sequence length="234" mass="24969">MIPLIAFEDVAKRFTLHLRGGLVLPVVDSVSLSVDPGECVVLGGPSGAGKSSLLRMASGNYRCDRGAIRVRDGDRVVDVATAPPREILDLRRRVIASVSQFLRVIPRVGARAVVEAAGREGGLAPQEAARRAAELLARLNLPERLWDLPPATFSGGEQQRVNIARGLVADKPLLLLDEPTASLDAQNRAVVVALIRERQAAGAGILGIFHDADVREAVATRIVDVTRFRAQAAA</sequence>
<dbReference type="PROSITE" id="PS50893">
    <property type="entry name" value="ABC_TRANSPORTER_2"/>
    <property type="match status" value="1"/>
</dbReference>
<reference evidence="5" key="2">
    <citation type="submission" date="2021-08" db="EMBL/GenBank/DDBJ databases">
        <authorList>
            <person name="Tani A."/>
            <person name="Ola A."/>
            <person name="Ogura Y."/>
            <person name="Katsura K."/>
            <person name="Hayashi T."/>
        </authorList>
    </citation>
    <scope>NUCLEOTIDE SEQUENCE</scope>
    <source>
        <strain evidence="5">DSM 17168</strain>
    </source>
</reference>
<organism evidence="5 6">
    <name type="scientific">Methylobacterium isbiliense</name>
    <dbReference type="NCBI Taxonomy" id="315478"/>
    <lineage>
        <taxon>Bacteria</taxon>
        <taxon>Pseudomonadati</taxon>
        <taxon>Pseudomonadota</taxon>
        <taxon>Alphaproteobacteria</taxon>
        <taxon>Hyphomicrobiales</taxon>
        <taxon>Methylobacteriaceae</taxon>
        <taxon>Methylobacterium</taxon>
    </lineage>
</organism>
<gene>
    <name evidence="5" type="primary">phnL</name>
    <name evidence="5" type="ORF">GMJLKIPL_0949</name>
</gene>
<protein>
    <submittedName>
        <fullName evidence="5">Alpha-D-ribose 1-methylphosphonate 5-triphosphate synthase subunit PhnL</fullName>
    </submittedName>
</protein>
<dbReference type="InterPro" id="IPR027417">
    <property type="entry name" value="P-loop_NTPase"/>
</dbReference>
<feature type="domain" description="ABC transporter" evidence="4">
    <location>
        <begin position="5"/>
        <end position="234"/>
    </location>
</feature>
<dbReference type="Proteomes" id="UP001055153">
    <property type="component" value="Unassembled WGS sequence"/>
</dbReference>
<comment type="similarity">
    <text evidence="1">Belongs to the ABC transporter superfamily.</text>
</comment>
<keyword evidence="2" id="KW-0547">Nucleotide-binding</keyword>
<dbReference type="SUPFAM" id="SSF52540">
    <property type="entry name" value="P-loop containing nucleoside triphosphate hydrolases"/>
    <property type="match status" value="1"/>
</dbReference>
<keyword evidence="6" id="KW-1185">Reference proteome</keyword>
<evidence type="ECO:0000256" key="1">
    <source>
        <dbReference type="ARBA" id="ARBA00005417"/>
    </source>
</evidence>
<evidence type="ECO:0000256" key="2">
    <source>
        <dbReference type="ARBA" id="ARBA00022741"/>
    </source>
</evidence>
<dbReference type="InterPro" id="IPR015854">
    <property type="entry name" value="ABC_transpr_LolD-like"/>
</dbReference>
<dbReference type="Gene3D" id="3.40.50.300">
    <property type="entry name" value="P-loop containing nucleotide triphosphate hydrolases"/>
    <property type="match status" value="1"/>
</dbReference>
<evidence type="ECO:0000259" key="4">
    <source>
        <dbReference type="PROSITE" id="PS50893"/>
    </source>
</evidence>
<keyword evidence="3" id="KW-0067">ATP-binding</keyword>
<reference evidence="5" key="1">
    <citation type="journal article" date="2021" name="Front. Microbiol.">
        <title>Comprehensive Comparative Genomics and Phenotyping of Methylobacterium Species.</title>
        <authorList>
            <person name="Alessa O."/>
            <person name="Ogura Y."/>
            <person name="Fujitani Y."/>
            <person name="Takami H."/>
            <person name="Hayashi T."/>
            <person name="Sahin N."/>
            <person name="Tani A."/>
        </authorList>
    </citation>
    <scope>NUCLEOTIDE SEQUENCE</scope>
    <source>
        <strain evidence="5">DSM 17168</strain>
    </source>
</reference>
<dbReference type="InterPro" id="IPR003593">
    <property type="entry name" value="AAA+_ATPase"/>
</dbReference>